<dbReference type="Pfam" id="PF04828">
    <property type="entry name" value="GFA"/>
    <property type="match status" value="1"/>
</dbReference>
<accession>A0A9W9Y8N5</accession>
<dbReference type="Proteomes" id="UP001149954">
    <property type="component" value="Unassembled WGS sequence"/>
</dbReference>
<evidence type="ECO:0000256" key="2">
    <source>
        <dbReference type="ARBA" id="ARBA00005495"/>
    </source>
</evidence>
<keyword evidence="3 8" id="KW-0812">Transmembrane</keyword>
<evidence type="ECO:0000313" key="11">
    <source>
        <dbReference type="Proteomes" id="UP001149954"/>
    </source>
</evidence>
<keyword evidence="6 8" id="KW-1133">Transmembrane helix</keyword>
<keyword evidence="11" id="KW-1185">Reference proteome</keyword>
<evidence type="ECO:0000259" key="9">
    <source>
        <dbReference type="PROSITE" id="PS51891"/>
    </source>
</evidence>
<dbReference type="PROSITE" id="PS51891">
    <property type="entry name" value="CENP_V_GFA"/>
    <property type="match status" value="1"/>
</dbReference>
<evidence type="ECO:0000256" key="8">
    <source>
        <dbReference type="SAM" id="Phobius"/>
    </source>
</evidence>
<dbReference type="SUPFAM" id="SSF51316">
    <property type="entry name" value="Mss4-like"/>
    <property type="match status" value="1"/>
</dbReference>
<evidence type="ECO:0000313" key="10">
    <source>
        <dbReference type="EMBL" id="KAJ5520957.1"/>
    </source>
</evidence>
<dbReference type="Pfam" id="PF02656">
    <property type="entry name" value="DUF202"/>
    <property type="match status" value="1"/>
</dbReference>
<name>A0A9W9Y8N5_9EURO</name>
<evidence type="ECO:0000256" key="1">
    <source>
        <dbReference type="ARBA" id="ARBA00004127"/>
    </source>
</evidence>
<feature type="transmembrane region" description="Helical" evidence="8">
    <location>
        <begin position="316"/>
        <end position="336"/>
    </location>
</feature>
<proteinExistence type="inferred from homology"/>
<keyword evidence="4" id="KW-0479">Metal-binding</keyword>
<dbReference type="GO" id="GO:0016846">
    <property type="term" value="F:carbon-sulfur lyase activity"/>
    <property type="evidence" value="ECO:0007669"/>
    <property type="project" value="InterPro"/>
</dbReference>
<dbReference type="GO" id="GO:0012505">
    <property type="term" value="C:endomembrane system"/>
    <property type="evidence" value="ECO:0007669"/>
    <property type="project" value="UniProtKB-SubCell"/>
</dbReference>
<dbReference type="InterPro" id="IPR003807">
    <property type="entry name" value="DUF202"/>
</dbReference>
<dbReference type="PANTHER" id="PTHR34187:SF1">
    <property type="entry name" value="DUF202 DOMAIN-CONTAINING PROTEIN"/>
    <property type="match status" value="1"/>
</dbReference>
<protein>
    <recommendedName>
        <fullName evidence="9">CENP-V/GFA domain-containing protein</fullName>
    </recommendedName>
</protein>
<evidence type="ECO:0000256" key="5">
    <source>
        <dbReference type="ARBA" id="ARBA00022833"/>
    </source>
</evidence>
<sequence length="357" mass="39839">MSYQGHCNCESIRITLPQQPPSSAICHCDCCKRAGGGPILAFSVNYFINEDEMTVEDPDTTLKIYEDKKSASGNTVKRHFCSSCGSPIFTKTPKAPGKVFLKAVLFDSVSPPVAEVFVKKQYPRPSGVILRNIRPRNNDNDLNTHEAHELQEIQTHEDNELDYSTPSASSGDEYRIVTRRTTLRALASRAEARQRRQARKGIWGKLTQLWTHNVTLTVPQKSSRDYFALERTFLAYIRTSVALAQQGVLIAQLFRLQAAEELADRLGFRRVGTPLSVACYCVGILVALVGAYRFWRQQNAIARGKIYAGGWELNSVGIILGCITLTVLIVSTAIMIEVDMDPSVFVRRILGSYTFLV</sequence>
<evidence type="ECO:0000256" key="7">
    <source>
        <dbReference type="ARBA" id="ARBA00023136"/>
    </source>
</evidence>
<reference evidence="10" key="1">
    <citation type="submission" date="2022-12" db="EMBL/GenBank/DDBJ databases">
        <authorList>
            <person name="Petersen C."/>
        </authorList>
    </citation>
    <scope>NUCLEOTIDE SEQUENCE</scope>
    <source>
        <strain evidence="10">IBT 29495</strain>
    </source>
</reference>
<reference evidence="10" key="2">
    <citation type="journal article" date="2023" name="IMA Fungus">
        <title>Comparative genomic study of the Penicillium genus elucidates a diverse pangenome and 15 lateral gene transfer events.</title>
        <authorList>
            <person name="Petersen C."/>
            <person name="Sorensen T."/>
            <person name="Nielsen M.R."/>
            <person name="Sondergaard T.E."/>
            <person name="Sorensen J.L."/>
            <person name="Fitzpatrick D.A."/>
            <person name="Frisvad J.C."/>
            <person name="Nielsen K.L."/>
        </authorList>
    </citation>
    <scope>NUCLEOTIDE SEQUENCE</scope>
    <source>
        <strain evidence="10">IBT 29495</strain>
    </source>
</reference>
<feature type="domain" description="CENP-V/GFA" evidence="9">
    <location>
        <begin position="3"/>
        <end position="123"/>
    </location>
</feature>
<evidence type="ECO:0000256" key="3">
    <source>
        <dbReference type="ARBA" id="ARBA00022692"/>
    </source>
</evidence>
<comment type="similarity">
    <text evidence="2">Belongs to the Gfa family.</text>
</comment>
<dbReference type="Gene3D" id="3.90.1590.10">
    <property type="entry name" value="glutathione-dependent formaldehyde- activating enzyme (gfa)"/>
    <property type="match status" value="1"/>
</dbReference>
<dbReference type="InterPro" id="IPR006913">
    <property type="entry name" value="CENP-V/GFA"/>
</dbReference>
<feature type="transmembrane region" description="Helical" evidence="8">
    <location>
        <begin position="274"/>
        <end position="295"/>
    </location>
</feature>
<organism evidence="10 11">
    <name type="scientific">Penicillium fimorum</name>
    <dbReference type="NCBI Taxonomy" id="1882269"/>
    <lineage>
        <taxon>Eukaryota</taxon>
        <taxon>Fungi</taxon>
        <taxon>Dikarya</taxon>
        <taxon>Ascomycota</taxon>
        <taxon>Pezizomycotina</taxon>
        <taxon>Eurotiomycetes</taxon>
        <taxon>Eurotiomycetidae</taxon>
        <taxon>Eurotiales</taxon>
        <taxon>Aspergillaceae</taxon>
        <taxon>Penicillium</taxon>
    </lineage>
</organism>
<keyword evidence="5" id="KW-0862">Zinc</keyword>
<dbReference type="PANTHER" id="PTHR34187">
    <property type="entry name" value="FGR18P"/>
    <property type="match status" value="1"/>
</dbReference>
<dbReference type="InterPro" id="IPR052053">
    <property type="entry name" value="IM_YidH-like"/>
</dbReference>
<dbReference type="InterPro" id="IPR011057">
    <property type="entry name" value="Mss4-like_sf"/>
</dbReference>
<evidence type="ECO:0000256" key="6">
    <source>
        <dbReference type="ARBA" id="ARBA00022989"/>
    </source>
</evidence>
<keyword evidence="7 8" id="KW-0472">Membrane</keyword>
<dbReference type="GO" id="GO:0046872">
    <property type="term" value="F:metal ion binding"/>
    <property type="evidence" value="ECO:0007669"/>
    <property type="project" value="UniProtKB-KW"/>
</dbReference>
<comment type="subcellular location">
    <subcellularLocation>
        <location evidence="1">Endomembrane system</location>
        <topology evidence="1">Multi-pass membrane protein</topology>
    </subcellularLocation>
</comment>
<gene>
    <name evidence="10" type="ORF">N7463_001410</name>
</gene>
<dbReference type="AlphaFoldDB" id="A0A9W9Y8N5"/>
<evidence type="ECO:0000256" key="4">
    <source>
        <dbReference type="ARBA" id="ARBA00022723"/>
    </source>
</evidence>
<dbReference type="OrthoDB" id="199599at2759"/>
<dbReference type="EMBL" id="JAPWDS010000001">
    <property type="protein sequence ID" value="KAJ5520957.1"/>
    <property type="molecule type" value="Genomic_DNA"/>
</dbReference>
<comment type="caution">
    <text evidence="10">The sequence shown here is derived from an EMBL/GenBank/DDBJ whole genome shotgun (WGS) entry which is preliminary data.</text>
</comment>